<dbReference type="InterPro" id="IPR006311">
    <property type="entry name" value="TAT_signal"/>
</dbReference>
<dbReference type="PROSITE" id="PS51318">
    <property type="entry name" value="TAT"/>
    <property type="match status" value="1"/>
</dbReference>
<evidence type="ECO:0000313" key="1">
    <source>
        <dbReference type="EMBL" id="PKH47984.1"/>
    </source>
</evidence>
<gene>
    <name evidence="1" type="ORF">CVH13_00093</name>
</gene>
<dbReference type="NCBIfam" id="TIGR01409">
    <property type="entry name" value="TAT_signal_seq"/>
    <property type="match status" value="1"/>
</dbReference>
<feature type="non-terminal residue" evidence="1">
    <location>
        <position position="21"/>
    </location>
</feature>
<dbReference type="InterPro" id="IPR019546">
    <property type="entry name" value="TAT_signal_bac_arc"/>
</dbReference>
<accession>A0A2J1E0H0</accession>
<dbReference type="EMBL" id="PHFD01000028">
    <property type="protein sequence ID" value="PKH47984.1"/>
    <property type="molecule type" value="Genomic_DNA"/>
</dbReference>
<evidence type="ECO:0000313" key="2">
    <source>
        <dbReference type="Proteomes" id="UP000233649"/>
    </source>
</evidence>
<dbReference type="Proteomes" id="UP000233649">
    <property type="component" value="Unassembled WGS sequence"/>
</dbReference>
<sequence length="21" mass="2397">MSKFHSMINRRDFMKGLGLAG</sequence>
<reference evidence="1 2" key="1">
    <citation type="journal article" date="2017" name="FEMS Microbiol. Ecol.">
        <title>Reconstructed genomes of novel Dehalococcoides mccartyi strains from 1,2,3,4-tetrachlorodibenzo-p-dioxin-dechlorinating enrichment cultures reveal divergent reductive dehalogenase gene profiles.</title>
        <authorList>
            <person name="Dam H.T."/>
            <person name="Vollmers J."/>
            <person name="Kaster A.K."/>
            <person name="Haggblom M.M."/>
        </authorList>
    </citation>
    <scope>NUCLEOTIDE SEQUENCE [LARGE SCALE GENOMIC DNA]</scope>
    <source>
        <strain evidence="1 2">H1-3-2.001</strain>
    </source>
</reference>
<protein>
    <submittedName>
        <fullName evidence="1">Reductive dehalogenase</fullName>
    </submittedName>
</protein>
<proteinExistence type="predicted"/>
<comment type="caution">
    <text evidence="1">The sequence shown here is derived from an EMBL/GenBank/DDBJ whole genome shotgun (WGS) entry which is preliminary data.</text>
</comment>
<organism evidence="1 2">
    <name type="scientific">Dehalococcoides mccartyi</name>
    <dbReference type="NCBI Taxonomy" id="61435"/>
    <lineage>
        <taxon>Bacteria</taxon>
        <taxon>Bacillati</taxon>
        <taxon>Chloroflexota</taxon>
        <taxon>Dehalococcoidia</taxon>
        <taxon>Dehalococcoidales</taxon>
        <taxon>Dehalococcoidaceae</taxon>
        <taxon>Dehalococcoides</taxon>
    </lineage>
</organism>
<dbReference type="AlphaFoldDB" id="A0A2J1E0H0"/>
<name>A0A2J1E0H0_9CHLR</name>